<gene>
    <name evidence="1" type="ORF">Tci_927408</name>
</gene>
<feature type="non-terminal residue" evidence="1">
    <location>
        <position position="1"/>
    </location>
</feature>
<name>A0A699X7C6_TANCI</name>
<proteinExistence type="predicted"/>
<reference evidence="1" key="1">
    <citation type="journal article" date="2019" name="Sci. Rep.">
        <title>Draft genome of Tanacetum cinerariifolium, the natural source of mosquito coil.</title>
        <authorList>
            <person name="Yamashiro T."/>
            <person name="Shiraishi A."/>
            <person name="Satake H."/>
            <person name="Nakayama K."/>
        </authorList>
    </citation>
    <scope>NUCLEOTIDE SEQUENCE</scope>
</reference>
<protein>
    <submittedName>
        <fullName evidence="1">Uncharacterized protein</fullName>
    </submittedName>
</protein>
<organism evidence="1">
    <name type="scientific">Tanacetum cinerariifolium</name>
    <name type="common">Dalmatian daisy</name>
    <name type="synonym">Chrysanthemum cinerariifolium</name>
    <dbReference type="NCBI Taxonomy" id="118510"/>
    <lineage>
        <taxon>Eukaryota</taxon>
        <taxon>Viridiplantae</taxon>
        <taxon>Streptophyta</taxon>
        <taxon>Embryophyta</taxon>
        <taxon>Tracheophyta</taxon>
        <taxon>Spermatophyta</taxon>
        <taxon>Magnoliopsida</taxon>
        <taxon>eudicotyledons</taxon>
        <taxon>Gunneridae</taxon>
        <taxon>Pentapetalae</taxon>
        <taxon>asterids</taxon>
        <taxon>campanulids</taxon>
        <taxon>Asterales</taxon>
        <taxon>Asteraceae</taxon>
        <taxon>Asteroideae</taxon>
        <taxon>Anthemideae</taxon>
        <taxon>Anthemidinae</taxon>
        <taxon>Tanacetum</taxon>
    </lineage>
</organism>
<dbReference type="EMBL" id="BKCJ011818011">
    <property type="protein sequence ID" value="GFD55439.1"/>
    <property type="molecule type" value="Genomic_DNA"/>
</dbReference>
<sequence>HVHGVQPQANGDGVVQMSLAMITYYFRQSAAPGTARAPDDTRCIDRGEVRQTIQVLRITGVVQWQLAQGCSRALAHEPGGRDESV</sequence>
<accession>A0A699X7C6</accession>
<comment type="caution">
    <text evidence="1">The sequence shown here is derived from an EMBL/GenBank/DDBJ whole genome shotgun (WGS) entry which is preliminary data.</text>
</comment>
<evidence type="ECO:0000313" key="1">
    <source>
        <dbReference type="EMBL" id="GFD55439.1"/>
    </source>
</evidence>
<dbReference type="AlphaFoldDB" id="A0A699X7C6"/>